<dbReference type="SUPFAM" id="SSF52540">
    <property type="entry name" value="P-loop containing nucleoside triphosphate hydrolases"/>
    <property type="match status" value="1"/>
</dbReference>
<sequence length="206" mass="23105">MGLFLSRISDAFAGFITARASRILILGLVLITKRKINIAKIICLDAAGKTTILYKVKLDENIQTIPTIGFNVETVSPCRGVSFTVWDVGGQEKIRGLWHHYYQGTEGLIFVVDSNDPERINKAREELQGILKFPDMSNVPIVIIANKQDLPNAMKPSEIIDKLGMNELRDKHKWYVQSACAITGDGLIDAMLEMANLVKQYRKENK</sequence>
<comment type="similarity">
    <text evidence="1 6">Belongs to the small GTPase superfamily. Arf family.</text>
</comment>
<dbReference type="GO" id="GO:0005525">
    <property type="term" value="F:GTP binding"/>
    <property type="evidence" value="ECO:0007669"/>
    <property type="project" value="UniProtKB-KW"/>
</dbReference>
<dbReference type="SMART" id="SM00177">
    <property type="entry name" value="ARF"/>
    <property type="match status" value="1"/>
</dbReference>
<dbReference type="GO" id="GO:0003924">
    <property type="term" value="F:GTPase activity"/>
    <property type="evidence" value="ECO:0007669"/>
    <property type="project" value="InterPro"/>
</dbReference>
<proteinExistence type="inferred from homology"/>
<evidence type="ECO:0000256" key="3">
    <source>
        <dbReference type="ARBA" id="ARBA00023134"/>
    </source>
</evidence>
<dbReference type="InterPro" id="IPR027417">
    <property type="entry name" value="P-loop_NTPase"/>
</dbReference>
<dbReference type="EMBL" id="CAJNOO010001618">
    <property type="protein sequence ID" value="CAF1178482.1"/>
    <property type="molecule type" value="Genomic_DNA"/>
</dbReference>
<dbReference type="OrthoDB" id="2011769at2759"/>
<dbReference type="InterPro" id="IPR024156">
    <property type="entry name" value="Small_GTPase_ARF"/>
</dbReference>
<dbReference type="AlphaFoldDB" id="A0A814UU07"/>
<dbReference type="Proteomes" id="UP000663882">
    <property type="component" value="Unassembled WGS sequence"/>
</dbReference>
<evidence type="ECO:0008006" key="9">
    <source>
        <dbReference type="Google" id="ProtNLM"/>
    </source>
</evidence>
<dbReference type="PROSITE" id="PS51419">
    <property type="entry name" value="RAB"/>
    <property type="match status" value="1"/>
</dbReference>
<reference evidence="7" key="1">
    <citation type="submission" date="2021-02" db="EMBL/GenBank/DDBJ databases">
        <authorList>
            <person name="Nowell W R."/>
        </authorList>
    </citation>
    <scope>NUCLEOTIDE SEQUENCE</scope>
</reference>
<dbReference type="FunFam" id="3.40.50.300:FF:000412">
    <property type="entry name" value="ADP-ribosylation factor 1"/>
    <property type="match status" value="1"/>
</dbReference>
<dbReference type="InterPro" id="IPR005225">
    <property type="entry name" value="Small_GTP-bd"/>
</dbReference>
<feature type="binding site" evidence="4">
    <location>
        <position position="90"/>
    </location>
    <ligand>
        <name>GTP</name>
        <dbReference type="ChEBI" id="CHEBI:37565"/>
    </ligand>
</feature>
<feature type="binding site" evidence="5">
    <location>
        <position position="67"/>
    </location>
    <ligand>
        <name>Mg(2+)</name>
        <dbReference type="ChEBI" id="CHEBI:18420"/>
    </ligand>
</feature>
<gene>
    <name evidence="7" type="ORF">RFH988_LOCUS23370</name>
</gene>
<dbReference type="PRINTS" id="PR00328">
    <property type="entry name" value="SAR1GTPBP"/>
</dbReference>
<keyword evidence="3 4" id="KW-0342">GTP-binding</keyword>
<dbReference type="PANTHER" id="PTHR11711">
    <property type="entry name" value="ADP RIBOSYLATION FACTOR-RELATED"/>
    <property type="match status" value="1"/>
</dbReference>
<keyword evidence="5" id="KW-0479">Metal-binding</keyword>
<evidence type="ECO:0000256" key="6">
    <source>
        <dbReference type="RuleBase" id="RU003925"/>
    </source>
</evidence>
<dbReference type="GO" id="GO:0030010">
    <property type="term" value="P:establishment of cell polarity"/>
    <property type="evidence" value="ECO:0007669"/>
    <property type="project" value="UniProtKB-ARBA"/>
</dbReference>
<evidence type="ECO:0000256" key="2">
    <source>
        <dbReference type="ARBA" id="ARBA00022741"/>
    </source>
</evidence>
<evidence type="ECO:0000256" key="5">
    <source>
        <dbReference type="PIRSR" id="PIRSR606689-2"/>
    </source>
</evidence>
<protein>
    <recommendedName>
        <fullName evidence="9">ADP-ribosylation factor</fullName>
    </recommendedName>
</protein>
<dbReference type="SMART" id="SM00175">
    <property type="entry name" value="RAB"/>
    <property type="match status" value="1"/>
</dbReference>
<evidence type="ECO:0000256" key="1">
    <source>
        <dbReference type="ARBA" id="ARBA00010290"/>
    </source>
</evidence>
<evidence type="ECO:0000256" key="4">
    <source>
        <dbReference type="PIRSR" id="PIRSR606689-1"/>
    </source>
</evidence>
<keyword evidence="2 4" id="KW-0547">Nucleotide-binding</keyword>
<dbReference type="InterPro" id="IPR006689">
    <property type="entry name" value="Small_GTPase_ARF/SAR"/>
</dbReference>
<keyword evidence="5" id="KW-0460">Magnesium</keyword>
<dbReference type="NCBIfam" id="TIGR00231">
    <property type="entry name" value="small_GTP"/>
    <property type="match status" value="1"/>
</dbReference>
<evidence type="ECO:0000313" key="7">
    <source>
        <dbReference type="EMBL" id="CAF1178482.1"/>
    </source>
</evidence>
<dbReference type="SMART" id="SM00178">
    <property type="entry name" value="SAR"/>
    <property type="match status" value="1"/>
</dbReference>
<accession>A0A814UU07</accession>
<feature type="binding site" evidence="4">
    <location>
        <begin position="146"/>
        <end position="149"/>
    </location>
    <ligand>
        <name>GTP</name>
        <dbReference type="ChEBI" id="CHEBI:37565"/>
    </ligand>
</feature>
<dbReference type="PROSITE" id="PS51417">
    <property type="entry name" value="ARF"/>
    <property type="match status" value="1"/>
</dbReference>
<organism evidence="7 8">
    <name type="scientific">Rotaria sordida</name>
    <dbReference type="NCBI Taxonomy" id="392033"/>
    <lineage>
        <taxon>Eukaryota</taxon>
        <taxon>Metazoa</taxon>
        <taxon>Spiralia</taxon>
        <taxon>Gnathifera</taxon>
        <taxon>Rotifera</taxon>
        <taxon>Eurotatoria</taxon>
        <taxon>Bdelloidea</taxon>
        <taxon>Philodinida</taxon>
        <taxon>Philodinidae</taxon>
        <taxon>Rotaria</taxon>
    </lineage>
</organism>
<evidence type="ECO:0000313" key="8">
    <source>
        <dbReference type="Proteomes" id="UP000663882"/>
    </source>
</evidence>
<comment type="caution">
    <text evidence="7">The sequence shown here is derived from an EMBL/GenBank/DDBJ whole genome shotgun (WGS) entry which is preliminary data.</text>
</comment>
<feature type="binding site" evidence="5">
    <location>
        <position position="50"/>
    </location>
    <ligand>
        <name>Mg(2+)</name>
        <dbReference type="ChEBI" id="CHEBI:18420"/>
    </ligand>
</feature>
<dbReference type="Pfam" id="PF00025">
    <property type="entry name" value="Arf"/>
    <property type="match status" value="1"/>
</dbReference>
<dbReference type="GO" id="GO:0046872">
    <property type="term" value="F:metal ion binding"/>
    <property type="evidence" value="ECO:0007669"/>
    <property type="project" value="UniProtKB-KW"/>
</dbReference>
<dbReference type="Gene3D" id="3.40.50.300">
    <property type="entry name" value="P-loop containing nucleotide triphosphate hydrolases"/>
    <property type="match status" value="1"/>
</dbReference>
<name>A0A814UU07_9BILA</name>